<evidence type="ECO:0000256" key="6">
    <source>
        <dbReference type="ARBA" id="ARBA00023136"/>
    </source>
</evidence>
<dbReference type="EMBL" id="LJCR01003233">
    <property type="protein sequence ID" value="KPV47791.1"/>
    <property type="molecule type" value="Genomic_DNA"/>
</dbReference>
<feature type="transmembrane region" description="Helical" evidence="7">
    <location>
        <begin position="12"/>
        <end position="38"/>
    </location>
</feature>
<keyword evidence="9" id="KW-1185">Reference proteome</keyword>
<keyword evidence="5 7" id="KW-1133">Transmembrane helix</keyword>
<dbReference type="GO" id="GO:0005886">
    <property type="term" value="C:plasma membrane"/>
    <property type="evidence" value="ECO:0007669"/>
    <property type="project" value="UniProtKB-SubCell"/>
</dbReference>
<keyword evidence="4 7" id="KW-0812">Transmembrane</keyword>
<evidence type="ECO:0000313" key="9">
    <source>
        <dbReference type="Proteomes" id="UP000050509"/>
    </source>
</evidence>
<dbReference type="AlphaFoldDB" id="A0A0P9CP98"/>
<accession>A0A0P9CP98</accession>
<dbReference type="PANTHER" id="PTHR34856:SF2">
    <property type="entry name" value="PROTEIN NRFD"/>
    <property type="match status" value="1"/>
</dbReference>
<sequence length="208" mass="22542">MEPGRIVANPEWGWWIIMYFYLGGMAAGAYFIGTLIDLVGHERDRPIAKLAFYIAAPLVAVCGILLILDLTRPERFWHMIIQSNTGWPMFKYWSPMSVGAWALLLFGGFSGASFVGTLAEDGRFGLGRFSGIARQLHHGVIGTLFQIAGTAVGFFIASYTGALLNATNQPFWSDSPLIAPLFLASAASTGIAALILLLSLRRDAPADS</sequence>
<feature type="transmembrane region" description="Helical" evidence="7">
    <location>
        <begin position="98"/>
        <end position="119"/>
    </location>
</feature>
<comment type="caution">
    <text evidence="8">The sequence shown here is derived from an EMBL/GenBank/DDBJ whole genome shotgun (WGS) entry which is preliminary data.</text>
</comment>
<dbReference type="InterPro" id="IPR052049">
    <property type="entry name" value="Electron_transfer_protein"/>
</dbReference>
<dbReference type="Gene3D" id="1.20.1630.10">
    <property type="entry name" value="Formate dehydrogenase/DMSO reductase domain"/>
    <property type="match status" value="1"/>
</dbReference>
<evidence type="ECO:0000256" key="3">
    <source>
        <dbReference type="ARBA" id="ARBA00022475"/>
    </source>
</evidence>
<dbReference type="Proteomes" id="UP000050509">
    <property type="component" value="Unassembled WGS sequence"/>
</dbReference>
<protein>
    <recommendedName>
        <fullName evidence="10">Polysulfide reductase</fullName>
    </recommendedName>
</protein>
<dbReference type="Pfam" id="PF03916">
    <property type="entry name" value="NrfD"/>
    <property type="match status" value="1"/>
</dbReference>
<feature type="transmembrane region" description="Helical" evidence="7">
    <location>
        <begin position="50"/>
        <end position="68"/>
    </location>
</feature>
<organism evidence="8 9">
    <name type="scientific">Kouleothrix aurantiaca</name>
    <dbReference type="NCBI Taxonomy" id="186479"/>
    <lineage>
        <taxon>Bacteria</taxon>
        <taxon>Bacillati</taxon>
        <taxon>Chloroflexota</taxon>
        <taxon>Chloroflexia</taxon>
        <taxon>Chloroflexales</taxon>
        <taxon>Roseiflexineae</taxon>
        <taxon>Roseiflexaceae</taxon>
        <taxon>Kouleothrix</taxon>
    </lineage>
</organism>
<comment type="similarity">
    <text evidence="2">Belongs to the NrfD family.</text>
</comment>
<feature type="non-terminal residue" evidence="8">
    <location>
        <position position="208"/>
    </location>
</feature>
<dbReference type="PANTHER" id="PTHR34856">
    <property type="entry name" value="PROTEIN NRFD"/>
    <property type="match status" value="1"/>
</dbReference>
<comment type="subcellular location">
    <subcellularLocation>
        <location evidence="1">Cell membrane</location>
        <topology evidence="1">Multi-pass membrane protein</topology>
    </subcellularLocation>
</comment>
<dbReference type="InterPro" id="IPR005614">
    <property type="entry name" value="NrfD-like"/>
</dbReference>
<name>A0A0P9CP98_9CHLR</name>
<evidence type="ECO:0000256" key="4">
    <source>
        <dbReference type="ARBA" id="ARBA00022692"/>
    </source>
</evidence>
<feature type="transmembrane region" description="Helical" evidence="7">
    <location>
        <begin position="177"/>
        <end position="200"/>
    </location>
</feature>
<evidence type="ECO:0000256" key="5">
    <source>
        <dbReference type="ARBA" id="ARBA00022989"/>
    </source>
</evidence>
<proteinExistence type="inferred from homology"/>
<reference evidence="8 9" key="1">
    <citation type="submission" date="2015-09" db="EMBL/GenBank/DDBJ databases">
        <title>Draft genome sequence of Kouleothrix aurantiaca JCM 19913.</title>
        <authorList>
            <person name="Hemp J."/>
        </authorList>
    </citation>
    <scope>NUCLEOTIDE SEQUENCE [LARGE SCALE GENOMIC DNA]</scope>
    <source>
        <strain evidence="8 9">COM-B</strain>
    </source>
</reference>
<gene>
    <name evidence="8" type="ORF">SE17_41540</name>
</gene>
<feature type="transmembrane region" description="Helical" evidence="7">
    <location>
        <begin position="139"/>
        <end position="157"/>
    </location>
</feature>
<evidence type="ECO:0000313" key="8">
    <source>
        <dbReference type="EMBL" id="KPV47791.1"/>
    </source>
</evidence>
<keyword evidence="6 7" id="KW-0472">Membrane</keyword>
<keyword evidence="3" id="KW-1003">Cell membrane</keyword>
<evidence type="ECO:0000256" key="7">
    <source>
        <dbReference type="SAM" id="Phobius"/>
    </source>
</evidence>
<evidence type="ECO:0000256" key="1">
    <source>
        <dbReference type="ARBA" id="ARBA00004651"/>
    </source>
</evidence>
<evidence type="ECO:0000256" key="2">
    <source>
        <dbReference type="ARBA" id="ARBA00008929"/>
    </source>
</evidence>
<evidence type="ECO:0008006" key="10">
    <source>
        <dbReference type="Google" id="ProtNLM"/>
    </source>
</evidence>